<sequence length="318" mass="33216">MTGRPLIALTGATGFVGKILLADLSRRGHPVRALARAAPGRTLPAHAGVEWIAGDLSSGEVLSSLVRGARVVIHLAGATKARDAATFHEVNAARTGDLVQRAQAAGVDHFIHVSSLTAQRPDVSPYARSKADSEQLAIANAGNMALTILRAPAVLGPDDDATRALFSALARGLLPSPGGAAVNFRFSVIDVADVSRCLADCATSAASGIRSIAPAGHLKLGWDDVAQSAQRVLLHPVRRVVMPPLLMKAAGHAADLAVKLNGQPQVFSSGKVQELLSGDWLADTQVSGAVPLDVTLQRCIAPFQRSARKMNRFGKKRA</sequence>
<dbReference type="GO" id="GO:0005737">
    <property type="term" value="C:cytoplasm"/>
    <property type="evidence" value="ECO:0007669"/>
    <property type="project" value="TreeGrafter"/>
</dbReference>
<dbReference type="PATRIC" id="fig|1280954.3.peg.1184"/>
<gene>
    <name evidence="2" type="ORF">HPO_05807</name>
</gene>
<organism evidence="2 3">
    <name type="scientific">Hyphomonas polymorpha PS728</name>
    <dbReference type="NCBI Taxonomy" id="1280954"/>
    <lineage>
        <taxon>Bacteria</taxon>
        <taxon>Pseudomonadati</taxon>
        <taxon>Pseudomonadota</taxon>
        <taxon>Alphaproteobacteria</taxon>
        <taxon>Hyphomonadales</taxon>
        <taxon>Hyphomonadaceae</taxon>
        <taxon>Hyphomonas</taxon>
    </lineage>
</organism>
<dbReference type="PANTHER" id="PTHR48079:SF6">
    <property type="entry name" value="NAD(P)-BINDING DOMAIN-CONTAINING PROTEIN-RELATED"/>
    <property type="match status" value="1"/>
</dbReference>
<protein>
    <submittedName>
        <fullName evidence="2">Putative UDP-glucose 4-epimerase</fullName>
    </submittedName>
</protein>
<dbReference type="SUPFAM" id="SSF51735">
    <property type="entry name" value="NAD(P)-binding Rossmann-fold domains"/>
    <property type="match status" value="1"/>
</dbReference>
<feature type="domain" description="NAD-dependent epimerase/dehydratase" evidence="1">
    <location>
        <begin position="7"/>
        <end position="170"/>
    </location>
</feature>
<dbReference type="OrthoDB" id="9814124at2"/>
<dbReference type="InterPro" id="IPR036291">
    <property type="entry name" value="NAD(P)-bd_dom_sf"/>
</dbReference>
<dbReference type="AlphaFoldDB" id="A0A062VMN7"/>
<evidence type="ECO:0000313" key="2">
    <source>
        <dbReference type="EMBL" id="KCZ99427.1"/>
    </source>
</evidence>
<evidence type="ECO:0000313" key="3">
    <source>
        <dbReference type="Proteomes" id="UP000027100"/>
    </source>
</evidence>
<dbReference type="STRING" id="1280954.HPO_05807"/>
<dbReference type="InterPro" id="IPR051783">
    <property type="entry name" value="NAD(P)-dependent_oxidoreduct"/>
</dbReference>
<proteinExistence type="predicted"/>
<dbReference type="PANTHER" id="PTHR48079">
    <property type="entry name" value="PROTEIN YEEZ"/>
    <property type="match status" value="1"/>
</dbReference>
<reference evidence="2 3" key="1">
    <citation type="journal article" date="2014" name="Antonie Van Leeuwenhoek">
        <title>Hyphomonas beringensis sp. nov. and Hyphomonas chukchiensis sp. nov., isolated from surface seawater of the Bering Sea and Chukchi Sea.</title>
        <authorList>
            <person name="Li C."/>
            <person name="Lai Q."/>
            <person name="Li G."/>
            <person name="Dong C."/>
            <person name="Wang J."/>
            <person name="Liao Y."/>
            <person name="Shao Z."/>
        </authorList>
    </citation>
    <scope>NUCLEOTIDE SEQUENCE [LARGE SCALE GENOMIC DNA]</scope>
    <source>
        <strain evidence="2 3">PS728</strain>
    </source>
</reference>
<name>A0A062VMN7_9PROT</name>
<dbReference type="InterPro" id="IPR001509">
    <property type="entry name" value="Epimerase_deHydtase"/>
</dbReference>
<dbReference type="GO" id="GO:0004029">
    <property type="term" value="F:aldehyde dehydrogenase (NAD+) activity"/>
    <property type="evidence" value="ECO:0007669"/>
    <property type="project" value="TreeGrafter"/>
</dbReference>
<keyword evidence="3" id="KW-1185">Reference proteome</keyword>
<dbReference type="Proteomes" id="UP000027100">
    <property type="component" value="Unassembled WGS sequence"/>
</dbReference>
<dbReference type="Gene3D" id="3.40.50.720">
    <property type="entry name" value="NAD(P)-binding Rossmann-like Domain"/>
    <property type="match status" value="1"/>
</dbReference>
<dbReference type="Pfam" id="PF01370">
    <property type="entry name" value="Epimerase"/>
    <property type="match status" value="1"/>
</dbReference>
<dbReference type="RefSeq" id="WP_051612340.1">
    <property type="nucleotide sequence ID" value="NZ_ARYM01000005.1"/>
</dbReference>
<dbReference type="eggNOG" id="COG0451">
    <property type="taxonomic scope" value="Bacteria"/>
</dbReference>
<dbReference type="EMBL" id="ARYM01000005">
    <property type="protein sequence ID" value="KCZ99427.1"/>
    <property type="molecule type" value="Genomic_DNA"/>
</dbReference>
<accession>A0A062VMN7</accession>
<evidence type="ECO:0000259" key="1">
    <source>
        <dbReference type="Pfam" id="PF01370"/>
    </source>
</evidence>
<comment type="caution">
    <text evidence="2">The sequence shown here is derived from an EMBL/GenBank/DDBJ whole genome shotgun (WGS) entry which is preliminary data.</text>
</comment>